<dbReference type="AlphaFoldDB" id="A0A939IL76"/>
<dbReference type="Gene3D" id="3.10.590.10">
    <property type="entry name" value="ph1033 like domains"/>
    <property type="match status" value="1"/>
</dbReference>
<dbReference type="PANTHER" id="PTHR14087">
    <property type="entry name" value="THYMOCYTE NUCLEAR PROTEIN 1"/>
    <property type="match status" value="1"/>
</dbReference>
<sequence length="156" mass="17887">MAYWLLKTEPDEYSIDDLRRENRGFAVWDGIRNYQARNLLRDQVAIDDEVLIYHSQCKIVGVVGRAVVVRAGYPDPAQFDPDSKYYDPKASADNPRWYCIDVAFNETFPRPLSLAAIKREPALEDMVLLKQGRLSVQPVDPAEWRHILQLADSHAA</sequence>
<keyword evidence="3" id="KW-1185">Reference proteome</keyword>
<dbReference type="PANTHER" id="PTHR14087:SF7">
    <property type="entry name" value="THYMOCYTE NUCLEAR PROTEIN 1"/>
    <property type="match status" value="1"/>
</dbReference>
<dbReference type="InterPro" id="IPR052181">
    <property type="entry name" value="5hmC_binding"/>
</dbReference>
<dbReference type="Proteomes" id="UP000664303">
    <property type="component" value="Unassembled WGS sequence"/>
</dbReference>
<evidence type="ECO:0000313" key="3">
    <source>
        <dbReference type="Proteomes" id="UP000664303"/>
    </source>
</evidence>
<reference evidence="2" key="1">
    <citation type="submission" date="2021-02" db="EMBL/GenBank/DDBJ databases">
        <title>PHA producing bacteria isolated from coastal sediment in Guangdong, Shenzhen.</title>
        <authorList>
            <person name="Zheng W."/>
            <person name="Yu S."/>
            <person name="Huang Y."/>
        </authorList>
    </citation>
    <scope>NUCLEOTIDE SEQUENCE</scope>
    <source>
        <strain evidence="2">TN14-10</strain>
    </source>
</reference>
<gene>
    <name evidence="2" type="ORF">JYP50_03690</name>
</gene>
<dbReference type="RefSeq" id="WP_206559132.1">
    <property type="nucleotide sequence ID" value="NZ_JAFKCZ010000003.1"/>
</dbReference>
<evidence type="ECO:0000313" key="2">
    <source>
        <dbReference type="EMBL" id="MBN7795677.1"/>
    </source>
</evidence>
<dbReference type="InterPro" id="IPR047197">
    <property type="entry name" value="THYN1-like_EVE"/>
</dbReference>
<name>A0A939IL76_9GAMM</name>
<proteinExistence type="predicted"/>
<evidence type="ECO:0000259" key="1">
    <source>
        <dbReference type="Pfam" id="PF01878"/>
    </source>
</evidence>
<organism evidence="2 3">
    <name type="scientific">Parahaliea mediterranea</name>
    <dbReference type="NCBI Taxonomy" id="651086"/>
    <lineage>
        <taxon>Bacteria</taxon>
        <taxon>Pseudomonadati</taxon>
        <taxon>Pseudomonadota</taxon>
        <taxon>Gammaproteobacteria</taxon>
        <taxon>Cellvibrionales</taxon>
        <taxon>Halieaceae</taxon>
        <taxon>Parahaliea</taxon>
    </lineage>
</organism>
<dbReference type="SUPFAM" id="SSF88697">
    <property type="entry name" value="PUA domain-like"/>
    <property type="match status" value="1"/>
</dbReference>
<dbReference type="InterPro" id="IPR015947">
    <property type="entry name" value="PUA-like_sf"/>
</dbReference>
<feature type="domain" description="EVE" evidence="1">
    <location>
        <begin position="2"/>
        <end position="150"/>
    </location>
</feature>
<dbReference type="CDD" id="cd21133">
    <property type="entry name" value="EVE"/>
    <property type="match status" value="1"/>
</dbReference>
<dbReference type="Pfam" id="PF01878">
    <property type="entry name" value="EVE"/>
    <property type="match status" value="1"/>
</dbReference>
<dbReference type="InterPro" id="IPR002740">
    <property type="entry name" value="EVE_domain"/>
</dbReference>
<protein>
    <submittedName>
        <fullName evidence="2">EVE domain-containing protein</fullName>
    </submittedName>
</protein>
<accession>A0A939IL76</accession>
<dbReference type="EMBL" id="JAFKCZ010000003">
    <property type="protein sequence ID" value="MBN7795677.1"/>
    <property type="molecule type" value="Genomic_DNA"/>
</dbReference>
<comment type="caution">
    <text evidence="2">The sequence shown here is derived from an EMBL/GenBank/DDBJ whole genome shotgun (WGS) entry which is preliminary data.</text>
</comment>